<accession>A0ACA9KYA4</accession>
<protein>
    <submittedName>
        <fullName evidence="1">6968_t:CDS:1</fullName>
    </submittedName>
</protein>
<evidence type="ECO:0000313" key="2">
    <source>
        <dbReference type="Proteomes" id="UP000789366"/>
    </source>
</evidence>
<proteinExistence type="predicted"/>
<feature type="non-terminal residue" evidence="1">
    <location>
        <position position="1128"/>
    </location>
</feature>
<organism evidence="1 2">
    <name type="scientific">Cetraspora pellucida</name>
    <dbReference type="NCBI Taxonomy" id="1433469"/>
    <lineage>
        <taxon>Eukaryota</taxon>
        <taxon>Fungi</taxon>
        <taxon>Fungi incertae sedis</taxon>
        <taxon>Mucoromycota</taxon>
        <taxon>Glomeromycotina</taxon>
        <taxon>Glomeromycetes</taxon>
        <taxon>Diversisporales</taxon>
        <taxon>Gigasporaceae</taxon>
        <taxon>Cetraspora</taxon>
    </lineage>
</organism>
<reference evidence="1" key="1">
    <citation type="submission" date="2021-06" db="EMBL/GenBank/DDBJ databases">
        <authorList>
            <person name="Kallberg Y."/>
            <person name="Tangrot J."/>
            <person name="Rosling A."/>
        </authorList>
    </citation>
    <scope>NUCLEOTIDE SEQUENCE</scope>
    <source>
        <strain evidence="1">28 12/20/2015</strain>
    </source>
</reference>
<feature type="non-terminal residue" evidence="1">
    <location>
        <position position="1"/>
    </location>
</feature>
<evidence type="ECO:0000313" key="1">
    <source>
        <dbReference type="EMBL" id="CAG8495900.1"/>
    </source>
</evidence>
<sequence>MPSQVLMIFLSITWFSFLLLQYVVVEARLIDGSDNNVQYSVAGTPHQPYLRAISSLNFNQNSSPVTSPTDFLGLNPIGPTTIKCSDRVPSGQYPMPRCITNVMSSYNVQLYNVNALSNYRSFRRTSHFITFFGHYISFDITSSKNTNPTYPIFLPADDPLYNPNPNSTISPYQLNVPFLPANRSDGNNDTNPIRNPLLSGINNVTPFFDLNNIYGISDQDAMNRLRDTSTNRGKLKTSIANGGQFPPKNNFDGSYIWGATSERSYSIFTLAIQTIWLREHNRLCDELYTLHGSSWTDEQYFQEARRWTIAFYQKAVAEEYIGAVLGRPLPAYQNYNPNLKPGVDTFFSTVTFRYGHSELSDFYRIQDEYGDTLYNLALNDIKNLTLLETLGLERVLLSMALQRQEEVDIFVADSTKSFLAPDRFTYDIIAYDIIRSRDRGIETVESWVGVMSEDHLDGSNFGMVMNASMVTQYAYIRDSDNFWFEKPDMFTADEQKIIRNTTLRNIIIRNINPNITFPQNIWAVQPQIKLNSSDDDNYPSKINIWTQYIISYRVDLTYIYFKVQLQTSDGNGWFGMGFSPDDEGMKGAEFIIGIVTNGNVTLGSYHADVGGYHPPIQDSKQDPVLVPTVSVSNSKAVTVEFKRLLNPPGRKPIVHGDMKFIMAYNPNSNAFSYHQNNRILNQVNFYNSAISSANTANLQRLVRLIHGCGMFFTWCILFPISIYIVRYWKHHNRHLKIHRFVQVVGGISVSSFGAAAISTVAGFSRIFFGVPLGVIALWGQTSIVSVNKELTLFASLMAKLWWRIEGLSHKLFCIKDETIEEKKTMMHTHINYKDYIKLPEFTWEEINERVQRGAYLVVCDGLVVDIHSWCGSHPDFYNTHKNEEIAEDIDSPEALLIPKDVPSGTHSSAFTKYITHLQGKPAPQKRLSAAQFIDNMNTKFYLRTSLAQHTHSRFATQKMATLVIGKLNDKISEKGILAPSDGSIYQTPANDFVGIDRALTSTPKTNKFHRYKLINKQMVNANVKYPVMRFTFSIVHQGEKDVSIERFLPGHYIEAQSRVNGQIVIRSYTPLEGSLSKSFSIYVKIYPKGLFSQHLNEQLLGYEIQVRGPFDVSDRQSSNVAPTLANPL</sequence>
<keyword evidence="2" id="KW-1185">Reference proteome</keyword>
<dbReference type="Proteomes" id="UP000789366">
    <property type="component" value="Unassembled WGS sequence"/>
</dbReference>
<name>A0ACA9KYA4_9GLOM</name>
<dbReference type="EMBL" id="CAJVPW010001959">
    <property type="protein sequence ID" value="CAG8495900.1"/>
    <property type="molecule type" value="Genomic_DNA"/>
</dbReference>
<comment type="caution">
    <text evidence="1">The sequence shown here is derived from an EMBL/GenBank/DDBJ whole genome shotgun (WGS) entry which is preliminary data.</text>
</comment>
<gene>
    <name evidence="1" type="ORF">SPELUC_LOCUS2777</name>
</gene>